<dbReference type="EMBL" id="JACOOJ010000008">
    <property type="protein sequence ID" value="MBC5632475.1"/>
    <property type="molecule type" value="Genomic_DNA"/>
</dbReference>
<name>A0ABR7DM36_9BACT</name>
<keyword evidence="2" id="KW-1185">Reference proteome</keyword>
<proteinExistence type="predicted"/>
<gene>
    <name evidence="1" type="ORF">H8S65_06790</name>
</gene>
<evidence type="ECO:0008006" key="3">
    <source>
        <dbReference type="Google" id="ProtNLM"/>
    </source>
</evidence>
<protein>
    <recommendedName>
        <fullName evidence="3">XRE family transcriptional regulator</fullName>
    </recommendedName>
</protein>
<evidence type="ECO:0000313" key="1">
    <source>
        <dbReference type="EMBL" id="MBC5632475.1"/>
    </source>
</evidence>
<comment type="caution">
    <text evidence="1">The sequence shown here is derived from an EMBL/GenBank/DDBJ whole genome shotgun (WGS) entry which is preliminary data.</text>
</comment>
<dbReference type="RefSeq" id="WP_186929237.1">
    <property type="nucleotide sequence ID" value="NZ_JACOOJ010000008.1"/>
</dbReference>
<organism evidence="1 2">
    <name type="scientific">Parabacteroides hominis</name>
    <dbReference type="NCBI Taxonomy" id="2763057"/>
    <lineage>
        <taxon>Bacteria</taxon>
        <taxon>Pseudomonadati</taxon>
        <taxon>Bacteroidota</taxon>
        <taxon>Bacteroidia</taxon>
        <taxon>Bacteroidales</taxon>
        <taxon>Tannerellaceae</taxon>
        <taxon>Parabacteroides</taxon>
    </lineage>
</organism>
<sequence length="87" mass="10355">MEIKTIEKKRVASFLETTGNPFPTWKEMQQIRKERTSRYGFDPATESGTLSIGQLTNMIREAEQGPFYTLEDGKRMIRQWREQRQNR</sequence>
<dbReference type="Proteomes" id="UP000651475">
    <property type="component" value="Unassembled WGS sequence"/>
</dbReference>
<accession>A0ABR7DM36</accession>
<reference evidence="1 2" key="1">
    <citation type="submission" date="2020-08" db="EMBL/GenBank/DDBJ databases">
        <title>Genome public.</title>
        <authorList>
            <person name="Liu C."/>
            <person name="Sun Q."/>
        </authorList>
    </citation>
    <scope>NUCLEOTIDE SEQUENCE [LARGE SCALE GENOMIC DNA]</scope>
    <source>
        <strain evidence="1 2">NSJ-79</strain>
    </source>
</reference>
<evidence type="ECO:0000313" key="2">
    <source>
        <dbReference type="Proteomes" id="UP000651475"/>
    </source>
</evidence>